<evidence type="ECO:0000256" key="1">
    <source>
        <dbReference type="SAM" id="MobiDB-lite"/>
    </source>
</evidence>
<proteinExistence type="predicted"/>
<dbReference type="Proteomes" id="UP000000763">
    <property type="component" value="Chromosome 2"/>
</dbReference>
<name>Q6H631_ORYSJ</name>
<evidence type="ECO:0000313" key="2">
    <source>
        <dbReference type="EMBL" id="BAD25517.1"/>
    </source>
</evidence>
<dbReference type="EMBL" id="AP004839">
    <property type="protein sequence ID" value="BAD25517.1"/>
    <property type="molecule type" value="Genomic_DNA"/>
</dbReference>
<protein>
    <submittedName>
        <fullName evidence="3">Uncharacterized protein</fullName>
    </submittedName>
</protein>
<reference evidence="4" key="3">
    <citation type="journal article" date="2005" name="Nature">
        <title>The map-based sequence of the rice genome.</title>
        <authorList>
            <consortium name="International rice genome sequencing project (IRGSP)"/>
            <person name="Matsumoto T."/>
            <person name="Wu J."/>
            <person name="Kanamori H."/>
            <person name="Katayose Y."/>
            <person name="Fujisawa M."/>
            <person name="Namiki N."/>
            <person name="Mizuno H."/>
            <person name="Yamamoto K."/>
            <person name="Antonio B.A."/>
            <person name="Baba T."/>
            <person name="Sakata K."/>
            <person name="Nagamura Y."/>
            <person name="Aoki H."/>
            <person name="Arikawa K."/>
            <person name="Arita K."/>
            <person name="Bito T."/>
            <person name="Chiden Y."/>
            <person name="Fujitsuka N."/>
            <person name="Fukunaka R."/>
            <person name="Hamada M."/>
            <person name="Harada C."/>
            <person name="Hayashi A."/>
            <person name="Hijishita S."/>
            <person name="Honda M."/>
            <person name="Hosokawa S."/>
            <person name="Ichikawa Y."/>
            <person name="Idonuma A."/>
            <person name="Iijima M."/>
            <person name="Ikeda M."/>
            <person name="Ikeno M."/>
            <person name="Ito K."/>
            <person name="Ito S."/>
            <person name="Ito T."/>
            <person name="Ito Y."/>
            <person name="Ito Y."/>
            <person name="Iwabuchi A."/>
            <person name="Kamiya K."/>
            <person name="Karasawa W."/>
            <person name="Kurita K."/>
            <person name="Katagiri S."/>
            <person name="Kikuta A."/>
            <person name="Kobayashi H."/>
            <person name="Kobayashi N."/>
            <person name="Machita K."/>
            <person name="Maehara T."/>
            <person name="Masukawa M."/>
            <person name="Mizubayashi T."/>
            <person name="Mukai Y."/>
            <person name="Nagasaki H."/>
            <person name="Nagata Y."/>
            <person name="Naito S."/>
            <person name="Nakashima M."/>
            <person name="Nakama Y."/>
            <person name="Nakamichi Y."/>
            <person name="Nakamura M."/>
            <person name="Meguro A."/>
            <person name="Negishi M."/>
            <person name="Ohta I."/>
            <person name="Ohta T."/>
            <person name="Okamoto M."/>
            <person name="Ono N."/>
            <person name="Saji S."/>
            <person name="Sakaguchi M."/>
            <person name="Sakai K."/>
            <person name="Shibata M."/>
            <person name="Shimokawa T."/>
            <person name="Song J."/>
            <person name="Takazaki Y."/>
            <person name="Terasawa K."/>
            <person name="Tsugane M."/>
            <person name="Tsuji K."/>
            <person name="Ueda S."/>
            <person name="Waki K."/>
            <person name="Yamagata H."/>
            <person name="Yamamoto M."/>
            <person name="Yamamoto S."/>
            <person name="Yamane H."/>
            <person name="Yoshiki S."/>
            <person name="Yoshihara R."/>
            <person name="Yukawa K."/>
            <person name="Zhong H."/>
            <person name="Yano M."/>
            <person name="Yuan Q."/>
            <person name="Ouyang S."/>
            <person name="Liu J."/>
            <person name="Jones K.M."/>
            <person name="Gansberger K."/>
            <person name="Moffat K."/>
            <person name="Hill J."/>
            <person name="Bera J."/>
            <person name="Fadrosh D."/>
            <person name="Jin S."/>
            <person name="Johri S."/>
            <person name="Kim M."/>
            <person name="Overton L."/>
            <person name="Reardon M."/>
            <person name="Tsitrin T."/>
            <person name="Vuong H."/>
            <person name="Weaver B."/>
            <person name="Ciecko A."/>
            <person name="Tallon L."/>
            <person name="Jackson J."/>
            <person name="Pai G."/>
            <person name="Aken S.V."/>
            <person name="Utterback T."/>
            <person name="Reidmuller S."/>
            <person name="Feldblyum T."/>
            <person name="Hsiao J."/>
            <person name="Zismann V."/>
            <person name="Iobst S."/>
            <person name="de Vazeille A.R."/>
            <person name="Buell C.R."/>
            <person name="Ying K."/>
            <person name="Li Y."/>
            <person name="Lu T."/>
            <person name="Huang Y."/>
            <person name="Zhao Q."/>
            <person name="Feng Q."/>
            <person name="Zhang L."/>
            <person name="Zhu J."/>
            <person name="Weng Q."/>
            <person name="Mu J."/>
            <person name="Lu Y."/>
            <person name="Fan D."/>
            <person name="Liu Y."/>
            <person name="Guan J."/>
            <person name="Zhang Y."/>
            <person name="Yu S."/>
            <person name="Liu X."/>
            <person name="Zhang Y."/>
            <person name="Hong G."/>
            <person name="Han B."/>
            <person name="Choisne N."/>
            <person name="Demange N."/>
            <person name="Orjeda G."/>
            <person name="Samain S."/>
            <person name="Cattolico L."/>
            <person name="Pelletier E."/>
            <person name="Couloux A."/>
            <person name="Segurens B."/>
            <person name="Wincker P."/>
            <person name="D'Hont A."/>
            <person name="Scarpelli C."/>
            <person name="Weissenbach J."/>
            <person name="Salanoubat M."/>
            <person name="Quetier F."/>
            <person name="Yu Y."/>
            <person name="Kim H.R."/>
            <person name="Rambo T."/>
            <person name="Currie J."/>
            <person name="Collura K."/>
            <person name="Luo M."/>
            <person name="Yang T."/>
            <person name="Ammiraju J.S.S."/>
            <person name="Engler F."/>
            <person name="Soderlund C."/>
            <person name="Wing R.A."/>
            <person name="Palmer L.E."/>
            <person name="de la Bastide M."/>
            <person name="Spiegel L."/>
            <person name="Nascimento L."/>
            <person name="Zutavern T."/>
            <person name="O'Shaughnessy A."/>
            <person name="Dike S."/>
            <person name="Dedhia N."/>
            <person name="Preston R."/>
            <person name="Balija V."/>
            <person name="McCombie W.R."/>
            <person name="Chow T."/>
            <person name="Chen H."/>
            <person name="Chung M."/>
            <person name="Chen C."/>
            <person name="Shaw J."/>
            <person name="Wu H."/>
            <person name="Hsiao K."/>
            <person name="Chao Y."/>
            <person name="Chu M."/>
            <person name="Cheng C."/>
            <person name="Hour A."/>
            <person name="Lee P."/>
            <person name="Lin S."/>
            <person name="Lin Y."/>
            <person name="Liou J."/>
            <person name="Liu S."/>
            <person name="Hsing Y."/>
            <person name="Raghuvanshi S."/>
            <person name="Mohanty A."/>
            <person name="Bharti A.K."/>
            <person name="Gaur A."/>
            <person name="Gupta V."/>
            <person name="Kumar D."/>
            <person name="Ravi V."/>
            <person name="Vij S."/>
            <person name="Kapur A."/>
            <person name="Khurana P."/>
            <person name="Khurana P."/>
            <person name="Khurana J.P."/>
            <person name="Tyagi A.K."/>
            <person name="Gaikwad K."/>
            <person name="Singh A."/>
            <person name="Dalal V."/>
            <person name="Srivastava S."/>
            <person name="Dixit A."/>
            <person name="Pal A.K."/>
            <person name="Ghazi I.A."/>
            <person name="Yadav M."/>
            <person name="Pandit A."/>
            <person name="Bhargava A."/>
            <person name="Sureshbabu K."/>
            <person name="Batra K."/>
            <person name="Sharma T.R."/>
            <person name="Mohapatra T."/>
            <person name="Singh N.K."/>
            <person name="Messing J."/>
            <person name="Nelson A.B."/>
            <person name="Fuks G."/>
            <person name="Kavchok S."/>
            <person name="Keizer G."/>
            <person name="Linton E."/>
            <person name="Llaca V."/>
            <person name="Song R."/>
            <person name="Tanyolac B."/>
            <person name="Young S."/>
            <person name="Ho-Il K."/>
            <person name="Hahn J.H."/>
            <person name="Sangsakoo G."/>
            <person name="Vanavichit A."/>
            <person name="de Mattos Luiz.A.T."/>
            <person name="Zimmer P.D."/>
            <person name="Malone G."/>
            <person name="Dellagostin O."/>
            <person name="de Oliveira A.C."/>
            <person name="Bevan M."/>
            <person name="Bancroft I."/>
            <person name="Minx P."/>
            <person name="Cordum H."/>
            <person name="Wilson R."/>
            <person name="Cheng Z."/>
            <person name="Jin W."/>
            <person name="Jiang J."/>
            <person name="Leong S.A."/>
            <person name="Iwama H."/>
            <person name="Gojobori T."/>
            <person name="Itoh T."/>
            <person name="Niimura Y."/>
            <person name="Fujii Y."/>
            <person name="Habara T."/>
            <person name="Sakai H."/>
            <person name="Sato Y."/>
            <person name="Wilson G."/>
            <person name="Kumar K."/>
            <person name="McCouch S."/>
            <person name="Juretic N."/>
            <person name="Hoen D."/>
            <person name="Wright S."/>
            <person name="Bruskiewich R."/>
            <person name="Bureau T."/>
            <person name="Miyao A."/>
            <person name="Hirochika H."/>
            <person name="Nishikawa T."/>
            <person name="Kadowaki K."/>
            <person name="Sugiura M."/>
            <person name="Burr B."/>
            <person name="Sasaki T."/>
        </authorList>
    </citation>
    <scope>NUCLEOTIDE SEQUENCE [LARGE SCALE GENOMIC DNA]</scope>
    <source>
        <strain evidence="4">cv. Nipponbare</strain>
    </source>
</reference>
<dbReference type="EMBL" id="AP005306">
    <property type="protein sequence ID" value="BAD25818.1"/>
    <property type="molecule type" value="Genomic_DNA"/>
</dbReference>
<reference evidence="4" key="4">
    <citation type="journal article" date="2008" name="Nucleic Acids Res.">
        <title>The rice annotation project database (RAP-DB): 2008 update.</title>
        <authorList>
            <consortium name="The rice annotation project (RAP)"/>
        </authorList>
    </citation>
    <scope>GENOME REANNOTATION</scope>
    <source>
        <strain evidence="4">cv. Nipponbare</strain>
    </source>
</reference>
<dbReference type="AlphaFoldDB" id="Q6H631"/>
<accession>Q6H631</accession>
<feature type="region of interest" description="Disordered" evidence="1">
    <location>
        <begin position="43"/>
        <end position="70"/>
    </location>
</feature>
<reference evidence="3" key="2">
    <citation type="submission" date="2002-05" db="EMBL/GenBank/DDBJ databases">
        <title>Oryza sativa nipponbare(GA3) genomic DNA, chromosome 2, PAC clone:P0030D07.</title>
        <authorList>
            <person name="Sasaki T."/>
            <person name="Matsumoto T."/>
            <person name="Katayose Y."/>
        </authorList>
    </citation>
    <scope>NUCLEOTIDE SEQUENCE</scope>
</reference>
<evidence type="ECO:0000313" key="4">
    <source>
        <dbReference type="Proteomes" id="UP000000763"/>
    </source>
</evidence>
<evidence type="ECO:0000313" key="3">
    <source>
        <dbReference type="EMBL" id="BAD25818.1"/>
    </source>
</evidence>
<reference evidence="2" key="1">
    <citation type="submission" date="2002-03" db="EMBL/GenBank/DDBJ databases">
        <title>Oryza sativa nipponbare(GA3) genomic DNA, chromosome 2, PAC clone:P0519A12.</title>
        <authorList>
            <person name="Sasaki T."/>
            <person name="Matsumoto T."/>
            <person name="Yamamoto K."/>
        </authorList>
    </citation>
    <scope>NUCLEOTIDE SEQUENCE</scope>
</reference>
<gene>
    <name evidence="3" type="ORF">P0030D07.26</name>
    <name evidence="2" type="ORF">P0519A12.11</name>
</gene>
<sequence length="70" mass="7952">MQIARSLPRKVTRDTVTSTPFASAHLTHASETLRLTRQVGKVTDRLTPPSSRPRLWHGLSPRRLTHHDFA</sequence>
<organism evidence="3 4">
    <name type="scientific">Oryza sativa subsp. japonica</name>
    <name type="common">Rice</name>
    <dbReference type="NCBI Taxonomy" id="39947"/>
    <lineage>
        <taxon>Eukaryota</taxon>
        <taxon>Viridiplantae</taxon>
        <taxon>Streptophyta</taxon>
        <taxon>Embryophyta</taxon>
        <taxon>Tracheophyta</taxon>
        <taxon>Spermatophyta</taxon>
        <taxon>Magnoliopsida</taxon>
        <taxon>Liliopsida</taxon>
        <taxon>Poales</taxon>
        <taxon>Poaceae</taxon>
        <taxon>BOP clade</taxon>
        <taxon>Oryzoideae</taxon>
        <taxon>Oryzeae</taxon>
        <taxon>Oryzinae</taxon>
        <taxon>Oryza</taxon>
        <taxon>Oryza sativa</taxon>
    </lineage>
</organism>